<gene>
    <name evidence="1" type="ORF">HAP48_021520</name>
    <name evidence="2" type="ORF">WDK88_23130</name>
</gene>
<organism evidence="1">
    <name type="scientific">Bradyrhizobium septentrionale</name>
    <dbReference type="NCBI Taxonomy" id="1404411"/>
    <lineage>
        <taxon>Bacteria</taxon>
        <taxon>Pseudomonadati</taxon>
        <taxon>Pseudomonadota</taxon>
        <taxon>Alphaproteobacteria</taxon>
        <taxon>Hyphomicrobiales</taxon>
        <taxon>Nitrobacteraceae</taxon>
        <taxon>Bradyrhizobium</taxon>
    </lineage>
</organism>
<dbReference type="EMBL" id="CP147711">
    <property type="protein sequence ID" value="WXC76405.1"/>
    <property type="molecule type" value="Genomic_DNA"/>
</dbReference>
<reference evidence="1" key="1">
    <citation type="submission" date="2020-06" db="EMBL/GenBank/DDBJ databases">
        <title>Whole Genome Sequence of Bradyrhizobium sp. Strain 1S1.</title>
        <authorList>
            <person name="Bromfield E.S.P."/>
            <person name="Cloutier S."/>
        </authorList>
    </citation>
    <scope>NUCLEOTIDE SEQUENCE [LARGE SCALE GENOMIC DNA]</scope>
    <source>
        <strain evidence="1">1S1</strain>
    </source>
</reference>
<proteinExistence type="predicted"/>
<evidence type="ECO:0000313" key="2">
    <source>
        <dbReference type="EMBL" id="WXC76405.1"/>
    </source>
</evidence>
<evidence type="ECO:0000313" key="1">
    <source>
        <dbReference type="EMBL" id="NVI45496.1"/>
    </source>
</evidence>
<keyword evidence="3" id="KW-1185">Reference proteome</keyword>
<protein>
    <submittedName>
        <fullName evidence="1">Uncharacterized protein</fullName>
    </submittedName>
</protein>
<name>A0A973W143_9BRAD</name>
<dbReference type="Proteomes" id="UP001432046">
    <property type="component" value="Chromosome"/>
</dbReference>
<dbReference type="AlphaFoldDB" id="A0A973W143"/>
<evidence type="ECO:0000313" key="3">
    <source>
        <dbReference type="Proteomes" id="UP001432046"/>
    </source>
</evidence>
<dbReference type="EMBL" id="JAAOLE020000001">
    <property type="protein sequence ID" value="NVI45496.1"/>
    <property type="molecule type" value="Genomic_DNA"/>
</dbReference>
<dbReference type="RefSeq" id="WP_166204960.1">
    <property type="nucleotide sequence ID" value="NZ_CP088285.1"/>
</dbReference>
<reference evidence="2" key="3">
    <citation type="submission" date="2024-03" db="EMBL/GenBank/DDBJ databases">
        <authorList>
            <person name="Bromfield E.S.P."/>
            <person name="Cloutier S."/>
        </authorList>
    </citation>
    <scope>NUCLEOTIDE SEQUENCE</scope>
    <source>
        <strain evidence="2">5S5</strain>
    </source>
</reference>
<accession>A0A973W143</accession>
<reference evidence="2" key="2">
    <citation type="journal article" date="2021" name="Int. J. Syst. Evol. Microbiol.">
        <title>Bradyrhizobium septentrionale sp. nov. (sv. septentrionale) and Bradyrhizobium quebecense sp. nov. (sv. septentrionale) associated with legumes native to Canada possess rearranged symbiosis genes and numerous insertion sequences.</title>
        <authorList>
            <person name="Bromfield E.S.P."/>
            <person name="Cloutier S."/>
        </authorList>
    </citation>
    <scope>NUCLEOTIDE SEQUENCE</scope>
    <source>
        <strain evidence="2">5S5</strain>
    </source>
</reference>
<sequence length="123" mass="13098">MQVIRNGFLSLLALGALTLEGHTETPVAALECDFPLASTDDWSMAASTLQYYIDTAGGWRVNQDSFSFDGPIKITIGGKDQAASLSITISRQSGKATKTLSSEGKSLTVSGQCKKMESSGRKF</sequence>